<evidence type="ECO:0000256" key="5">
    <source>
        <dbReference type="ARBA" id="ARBA00022490"/>
    </source>
</evidence>
<evidence type="ECO:0000259" key="13">
    <source>
        <dbReference type="Pfam" id="PF07992"/>
    </source>
</evidence>
<dbReference type="SUPFAM" id="SSF51905">
    <property type="entry name" value="FAD/NAD(P)-binding domain"/>
    <property type="match status" value="1"/>
</dbReference>
<dbReference type="AlphaFoldDB" id="A0A7S2X6U7"/>
<evidence type="ECO:0000256" key="1">
    <source>
        <dbReference type="ARBA" id="ARBA00001974"/>
    </source>
</evidence>
<evidence type="ECO:0000256" key="2">
    <source>
        <dbReference type="ARBA" id="ARBA00002842"/>
    </source>
</evidence>
<dbReference type="InterPro" id="IPR050151">
    <property type="entry name" value="Class-I_Pyr_Nuc-Dis_Oxidored"/>
</dbReference>
<gene>
    <name evidence="14" type="ORF">LSP00402_LOCUS1097</name>
</gene>
<dbReference type="GO" id="GO:0003957">
    <property type="term" value="F:NAD(P)+ transhydrogenase (Si-specific) activity"/>
    <property type="evidence" value="ECO:0007669"/>
    <property type="project" value="UniProtKB-EC"/>
</dbReference>
<evidence type="ECO:0000256" key="4">
    <source>
        <dbReference type="ARBA" id="ARBA00012772"/>
    </source>
</evidence>
<dbReference type="GO" id="GO:0004148">
    <property type="term" value="F:dihydrolipoyl dehydrogenase (NADH) activity"/>
    <property type="evidence" value="ECO:0007669"/>
    <property type="project" value="TreeGrafter"/>
</dbReference>
<evidence type="ECO:0000256" key="10">
    <source>
        <dbReference type="ARBA" id="ARBA00023027"/>
    </source>
</evidence>
<dbReference type="PANTHER" id="PTHR22912:SF93">
    <property type="entry name" value="SOLUBLE PYRIDINE NUCLEOTIDE TRANSHYDROGENASE"/>
    <property type="match status" value="1"/>
</dbReference>
<dbReference type="PRINTS" id="PR00411">
    <property type="entry name" value="PNDRDTASEI"/>
</dbReference>
<comment type="cofactor">
    <cofactor evidence="1">
        <name>FAD</name>
        <dbReference type="ChEBI" id="CHEBI:57692"/>
    </cofactor>
</comment>
<keyword evidence="7" id="KW-0274">FAD</keyword>
<evidence type="ECO:0000256" key="6">
    <source>
        <dbReference type="ARBA" id="ARBA00022630"/>
    </source>
</evidence>
<dbReference type="PANTHER" id="PTHR22912">
    <property type="entry name" value="DISULFIDE OXIDOREDUCTASE"/>
    <property type="match status" value="1"/>
</dbReference>
<evidence type="ECO:0000259" key="12">
    <source>
        <dbReference type="Pfam" id="PF02852"/>
    </source>
</evidence>
<dbReference type="GO" id="GO:0050660">
    <property type="term" value="F:flavin adenine dinucleotide binding"/>
    <property type="evidence" value="ECO:0007669"/>
    <property type="project" value="TreeGrafter"/>
</dbReference>
<dbReference type="PRINTS" id="PR00368">
    <property type="entry name" value="FADPNR"/>
</dbReference>
<reference evidence="14" key="1">
    <citation type="submission" date="2021-01" db="EMBL/GenBank/DDBJ databases">
        <authorList>
            <person name="Corre E."/>
            <person name="Pelletier E."/>
            <person name="Niang G."/>
            <person name="Scheremetjew M."/>
            <person name="Finn R."/>
            <person name="Kale V."/>
            <person name="Holt S."/>
            <person name="Cochrane G."/>
            <person name="Meng A."/>
            <person name="Brown T."/>
            <person name="Cohen L."/>
        </authorList>
    </citation>
    <scope>NUCLEOTIDE SEQUENCE</scope>
    <source>
        <strain evidence="14">CCMP622</strain>
    </source>
</reference>
<evidence type="ECO:0000256" key="7">
    <source>
        <dbReference type="ARBA" id="ARBA00022827"/>
    </source>
</evidence>
<comment type="subcellular location">
    <subcellularLocation>
        <location evidence="3">Cytoplasm</location>
    </subcellularLocation>
</comment>
<dbReference type="InterPro" id="IPR036188">
    <property type="entry name" value="FAD/NAD-bd_sf"/>
</dbReference>
<keyword evidence="9" id="KW-0560">Oxidoreductase</keyword>
<comment type="function">
    <text evidence="2">Conversion of NADPH, generated by peripheral catabolic pathways, to NADH, which can enter the respiratory chain for energy generation.</text>
</comment>
<feature type="domain" description="FAD/NAD(P)-binding" evidence="13">
    <location>
        <begin position="30"/>
        <end position="103"/>
    </location>
</feature>
<dbReference type="InterPro" id="IPR004099">
    <property type="entry name" value="Pyr_nucl-diS_OxRdtase_dimer"/>
</dbReference>
<keyword evidence="5" id="KW-0963">Cytoplasm</keyword>
<evidence type="ECO:0000256" key="11">
    <source>
        <dbReference type="ARBA" id="ARBA00031183"/>
    </source>
</evidence>
<dbReference type="EC" id="1.6.1.1" evidence="4"/>
<dbReference type="InterPro" id="IPR023753">
    <property type="entry name" value="FAD/NAD-binding_dom"/>
</dbReference>
<dbReference type="GO" id="GO:0005829">
    <property type="term" value="C:cytosol"/>
    <property type="evidence" value="ECO:0007669"/>
    <property type="project" value="TreeGrafter"/>
</dbReference>
<dbReference type="GO" id="GO:0006103">
    <property type="term" value="P:2-oxoglutarate metabolic process"/>
    <property type="evidence" value="ECO:0007669"/>
    <property type="project" value="TreeGrafter"/>
</dbReference>
<dbReference type="InterPro" id="IPR016156">
    <property type="entry name" value="FAD/NAD-linked_Rdtase_dimer_sf"/>
</dbReference>
<name>A0A7S2X6U7_9EUKA</name>
<dbReference type="EMBL" id="HBHP01001689">
    <property type="protein sequence ID" value="CAD9746025.1"/>
    <property type="molecule type" value="Transcribed_RNA"/>
</dbReference>
<evidence type="ECO:0000313" key="14">
    <source>
        <dbReference type="EMBL" id="CAD9746025.1"/>
    </source>
</evidence>
<dbReference type="Pfam" id="PF02852">
    <property type="entry name" value="Pyr_redox_dim"/>
    <property type="match status" value="1"/>
</dbReference>
<keyword evidence="8" id="KW-0521">NADP</keyword>
<dbReference type="Gene3D" id="3.50.50.60">
    <property type="entry name" value="FAD/NAD(P)-binding domain"/>
    <property type="match status" value="2"/>
</dbReference>
<organism evidence="14">
    <name type="scientific">Lotharella oceanica</name>
    <dbReference type="NCBI Taxonomy" id="641309"/>
    <lineage>
        <taxon>Eukaryota</taxon>
        <taxon>Sar</taxon>
        <taxon>Rhizaria</taxon>
        <taxon>Cercozoa</taxon>
        <taxon>Chlorarachniophyceae</taxon>
        <taxon>Lotharella</taxon>
    </lineage>
</organism>
<keyword evidence="10" id="KW-0520">NAD</keyword>
<evidence type="ECO:0000256" key="8">
    <source>
        <dbReference type="ARBA" id="ARBA00022857"/>
    </source>
</evidence>
<dbReference type="Gene3D" id="3.30.390.30">
    <property type="match status" value="1"/>
</dbReference>
<accession>A0A7S2X6U7</accession>
<proteinExistence type="predicted"/>
<feature type="domain" description="Pyridine nucleotide-disulphide oxidoreductase dimerisation" evidence="12">
    <location>
        <begin position="140"/>
        <end position="246"/>
    </location>
</feature>
<dbReference type="Pfam" id="PF07992">
    <property type="entry name" value="Pyr_redox_2"/>
    <property type="match status" value="1"/>
</dbReference>
<protein>
    <recommendedName>
        <fullName evidence="4">NAD(P)(+) transhydrogenase (Si-specific)</fullName>
        <ecNumber evidence="4">1.6.1.1</ecNumber>
    </recommendedName>
    <alternativeName>
        <fullName evidence="11">NAD(P)(+) transhydrogenase [B-specific]</fullName>
    </alternativeName>
</protein>
<evidence type="ECO:0000256" key="9">
    <source>
        <dbReference type="ARBA" id="ARBA00023002"/>
    </source>
</evidence>
<keyword evidence="6" id="KW-0285">Flavoprotein</keyword>
<dbReference type="SUPFAM" id="SSF55424">
    <property type="entry name" value="FAD/NAD-linked reductases, dimerisation (C-terminal) domain"/>
    <property type="match status" value="1"/>
</dbReference>
<sequence>MRFDTVVGEFNVPPALCNPIGIQLISSSKKKRTGETLEVDMYLFAAGRIPNTADMGLDKAGIQIDDRGRVMVDENLETSAKNVYAAGDVLGPPGLASTGIEQGTAAVSAMFGDVYEGSEAEKGSLKFDPKSYLSAPDRFPIGIWTSPEVSYIGLIKDKALEQGIQAVEGRARYADTTRGRVSRSRGMLKLVVDAEQRDLPVIGVSIFGEDACELVHYGMELVQSKRSLRKVLEATHAAVTYHELYKVAAADIDSQLEFGVQLRQVFTMETLNSAKEAFLDAVKKNRRGSKINTGDDGKIPKNLTIPYSDAEDIARSLSLMNPIDEGVGGPEFTFCQFLEFLRQLRKGQSSSISVRAAELV</sequence>
<evidence type="ECO:0000256" key="3">
    <source>
        <dbReference type="ARBA" id="ARBA00004496"/>
    </source>
</evidence>